<feature type="transmembrane region" description="Helical" evidence="1">
    <location>
        <begin position="20"/>
        <end position="43"/>
    </location>
</feature>
<keyword evidence="1" id="KW-1133">Transmembrane helix</keyword>
<dbReference type="InterPro" id="IPR019251">
    <property type="entry name" value="DUF2231_TM"/>
</dbReference>
<feature type="transmembrane region" description="Helical" evidence="1">
    <location>
        <begin position="55"/>
        <end position="74"/>
    </location>
</feature>
<feature type="transmembrane region" description="Helical" evidence="1">
    <location>
        <begin position="86"/>
        <end position="108"/>
    </location>
</feature>
<evidence type="ECO:0000313" key="4">
    <source>
        <dbReference type="Proteomes" id="UP001320168"/>
    </source>
</evidence>
<evidence type="ECO:0000259" key="2">
    <source>
        <dbReference type="Pfam" id="PF09990"/>
    </source>
</evidence>
<dbReference type="Proteomes" id="UP001320168">
    <property type="component" value="Unassembled WGS sequence"/>
</dbReference>
<gene>
    <name evidence="3" type="ORF">HOP53_15795</name>
</gene>
<accession>A0ABS9A6H5</accession>
<dbReference type="RefSeq" id="WP_234270923.1">
    <property type="nucleotide sequence ID" value="NZ_JABFTX010000003.1"/>
</dbReference>
<comment type="caution">
    <text evidence="3">The sequence shown here is derived from an EMBL/GenBank/DDBJ whole genome shotgun (WGS) entry which is preliminary data.</text>
</comment>
<feature type="domain" description="DUF2231" evidence="2">
    <location>
        <begin position="17"/>
        <end position="150"/>
    </location>
</feature>
<reference evidence="3 4" key="1">
    <citation type="journal article" date="2021" name="Front. Microbiol.">
        <title>Aerobic Denitrification and Heterotrophic Sulfur Oxidation in the Genus Halomonas Revealed by Six Novel Species Characterizations and Genome-Based Analysis.</title>
        <authorList>
            <person name="Wang L."/>
            <person name="Shao Z."/>
        </authorList>
    </citation>
    <scope>NUCLEOTIDE SEQUENCE [LARGE SCALE GENOMIC DNA]</scope>
    <source>
        <strain evidence="3 4">MCCC 1A11081</strain>
    </source>
</reference>
<organism evidence="3 4">
    <name type="scientific">Billgrantia ethanolica</name>
    <dbReference type="NCBI Taxonomy" id="2733486"/>
    <lineage>
        <taxon>Bacteria</taxon>
        <taxon>Pseudomonadati</taxon>
        <taxon>Pseudomonadota</taxon>
        <taxon>Gammaproteobacteria</taxon>
        <taxon>Oceanospirillales</taxon>
        <taxon>Halomonadaceae</taxon>
        <taxon>Billgrantia</taxon>
    </lineage>
</organism>
<keyword evidence="1" id="KW-0812">Transmembrane</keyword>
<sequence length="155" mass="16804">MAEQPRRSIKSRAAIGGHPLHPTMVHFPIACLMLVVGSDALFLFTGDPFWARTSLWLAGIGALGGWVASIAGLTDLITVKQIRDMILGWCHAILAVMMLSLASLNWLWRYLYPTDLLPWAVGLTLMTAGLIVLAGILGGMLVYDEAVGVEIDDKC</sequence>
<feature type="transmembrane region" description="Helical" evidence="1">
    <location>
        <begin position="120"/>
        <end position="143"/>
    </location>
</feature>
<keyword evidence="4" id="KW-1185">Reference proteome</keyword>
<keyword evidence="1" id="KW-0472">Membrane</keyword>
<evidence type="ECO:0000256" key="1">
    <source>
        <dbReference type="SAM" id="Phobius"/>
    </source>
</evidence>
<dbReference type="Pfam" id="PF09990">
    <property type="entry name" value="DUF2231"/>
    <property type="match status" value="1"/>
</dbReference>
<evidence type="ECO:0000313" key="3">
    <source>
        <dbReference type="EMBL" id="MCE8004296.1"/>
    </source>
</evidence>
<dbReference type="EMBL" id="JABFTX010000003">
    <property type="protein sequence ID" value="MCE8004296.1"/>
    <property type="molecule type" value="Genomic_DNA"/>
</dbReference>
<proteinExistence type="predicted"/>
<name>A0ABS9A6H5_9GAMM</name>
<protein>
    <submittedName>
        <fullName evidence="3">DUF2231 domain-containing protein</fullName>
    </submittedName>
</protein>